<evidence type="ECO:0000256" key="1">
    <source>
        <dbReference type="SAM" id="MobiDB-lite"/>
    </source>
</evidence>
<keyword evidence="2" id="KW-0472">Membrane</keyword>
<sequence length="174" mass="19183">MPTTQRRRALALLVLLGCLFGFVVWFGSLTPDPAVGAYPESVHLGSDYDAWVGERTSLTGVVTDTDPLTIVTGGGATELRVTDTDVDAHEAERLAVYGVVEPDHTVRALNAYTVPPGNYTYMYAVSFLAGLWVLGRLVRDWRVNVETWSLASRSTPRNVTERLDRTEQTEDHDA</sequence>
<proteinExistence type="predicted"/>
<feature type="compositionally biased region" description="Basic and acidic residues" evidence="1">
    <location>
        <begin position="159"/>
        <end position="174"/>
    </location>
</feature>
<keyword evidence="2" id="KW-0812">Transmembrane</keyword>
<dbReference type="AlphaFoldDB" id="A0A6A8GJ75"/>
<comment type="caution">
    <text evidence="3">The sequence shown here is derived from an EMBL/GenBank/DDBJ whole genome shotgun (WGS) entry which is preliminary data.</text>
</comment>
<feature type="transmembrane region" description="Helical" evidence="2">
    <location>
        <begin position="119"/>
        <end position="138"/>
    </location>
</feature>
<keyword evidence="2" id="KW-1133">Transmembrane helix</keyword>
<dbReference type="InterPro" id="IPR058927">
    <property type="entry name" value="OB_2TM"/>
</dbReference>
<evidence type="ECO:0000313" key="3">
    <source>
        <dbReference type="EMBL" id="MRX21760.1"/>
    </source>
</evidence>
<dbReference type="EMBL" id="WKJO01000001">
    <property type="protein sequence ID" value="MRX21760.1"/>
    <property type="molecule type" value="Genomic_DNA"/>
</dbReference>
<organism evidence="3 4">
    <name type="scientific">Haloferax litoreum</name>
    <dbReference type="NCBI Taxonomy" id="2666140"/>
    <lineage>
        <taxon>Archaea</taxon>
        <taxon>Methanobacteriati</taxon>
        <taxon>Methanobacteriota</taxon>
        <taxon>Stenosarchaea group</taxon>
        <taxon>Halobacteria</taxon>
        <taxon>Halobacteriales</taxon>
        <taxon>Haloferacaceae</taxon>
        <taxon>Haloferax</taxon>
    </lineage>
</organism>
<name>A0A6A8GJ75_9EURY</name>
<evidence type="ECO:0000313" key="4">
    <source>
        <dbReference type="Proteomes" id="UP000439022"/>
    </source>
</evidence>
<evidence type="ECO:0000256" key="2">
    <source>
        <dbReference type="SAM" id="Phobius"/>
    </source>
</evidence>
<dbReference type="Pfam" id="PF26045">
    <property type="entry name" value="OB_2TM_halo"/>
    <property type="match status" value="1"/>
</dbReference>
<keyword evidence="4" id="KW-1185">Reference proteome</keyword>
<accession>A0A6A8GJ75</accession>
<protein>
    <submittedName>
        <fullName evidence="3">Uncharacterized protein</fullName>
    </submittedName>
</protein>
<reference evidence="3 4" key="1">
    <citation type="submission" date="2019-11" db="EMBL/GenBank/DDBJ databases">
        <title>Whole genome sequence of Haloferax sp. MBLA0076.</title>
        <authorList>
            <person name="Seo M.-J."/>
            <person name="Cho E.-S."/>
        </authorList>
    </citation>
    <scope>NUCLEOTIDE SEQUENCE [LARGE SCALE GENOMIC DNA]</scope>
    <source>
        <strain evidence="3 4">MBLA0076</strain>
    </source>
</reference>
<gene>
    <name evidence="3" type="ORF">GJR96_07295</name>
</gene>
<dbReference type="Proteomes" id="UP000439022">
    <property type="component" value="Unassembled WGS sequence"/>
</dbReference>
<dbReference type="RefSeq" id="WP_151162336.1">
    <property type="nucleotide sequence ID" value="NZ_WKJO01000001.1"/>
</dbReference>
<feature type="region of interest" description="Disordered" evidence="1">
    <location>
        <begin position="154"/>
        <end position="174"/>
    </location>
</feature>